<evidence type="ECO:0000313" key="2">
    <source>
        <dbReference type="EMBL" id="NHO54641.1"/>
    </source>
</evidence>
<comment type="caution">
    <text evidence="2">The sequence shown here is derived from an EMBL/GenBank/DDBJ whole genome shotgun (WGS) entry which is preliminary data.</text>
</comment>
<protein>
    <submittedName>
        <fullName evidence="2">DUF563 domain-containing protein</fullName>
    </submittedName>
</protein>
<proteinExistence type="predicted"/>
<dbReference type="Pfam" id="PF04577">
    <property type="entry name" value="Glyco_transf_61"/>
    <property type="match status" value="1"/>
</dbReference>
<dbReference type="AlphaFoldDB" id="A0A967B9I8"/>
<accession>A0A967B9I8</accession>
<dbReference type="InterPro" id="IPR049625">
    <property type="entry name" value="Glyco_transf_61_cat"/>
</dbReference>
<gene>
    <name evidence="2" type="ORF">GOB87_11905</name>
</gene>
<sequence length="369" mass="40945">MELIGISPSDLISPTTTTLVRRLLLPEPTFQINHFCMKEFIAFTNTIGDRVTPSTDERPVFLTKKNLSQGVLNCVNEDEFCARLESRGFRIESPEHHTLRQQIAFFHNPAGVAGMLGSNMHTSIFSRKAYGLVLHVVPYNSNSFYLLDACNQADFRYVTSPSITETEAAPGFRHSFRMENPVQLADAFADAFFAQQTEILSKRRANRAPKQSTPMAFYAVRNETGEFLTARHADGKLVVSSEASPLLYPIIAALGQDGKVELFAEAPAPFPVTASTTSHWTTSISGRLTIEDIEGVSQPGIQHNGKWLTLPPHSDGTEASFRAEIQLGWECVTFVELSLERNQAAQRLYDQIHGHRQQAARVSGGFLMA</sequence>
<dbReference type="EMBL" id="WOTH01000028">
    <property type="protein sequence ID" value="NHO54641.1"/>
    <property type="molecule type" value="Genomic_DNA"/>
</dbReference>
<evidence type="ECO:0000313" key="3">
    <source>
        <dbReference type="Proteomes" id="UP000597459"/>
    </source>
</evidence>
<evidence type="ECO:0000259" key="1">
    <source>
        <dbReference type="Pfam" id="PF04577"/>
    </source>
</evidence>
<dbReference type="GO" id="GO:0016757">
    <property type="term" value="F:glycosyltransferase activity"/>
    <property type="evidence" value="ECO:0007669"/>
    <property type="project" value="InterPro"/>
</dbReference>
<keyword evidence="3" id="KW-1185">Reference proteome</keyword>
<reference evidence="2" key="1">
    <citation type="submission" date="2019-11" db="EMBL/GenBank/DDBJ databases">
        <title>Description of new Acetobacter species.</title>
        <authorList>
            <person name="Cleenwerck I."/>
            <person name="Sombolestani A.S."/>
        </authorList>
    </citation>
    <scope>NUCLEOTIDE SEQUENCE</scope>
    <source>
        <strain evidence="2">LMG 1626</strain>
    </source>
</reference>
<feature type="domain" description="Glycosyltransferase 61 catalytic" evidence="1">
    <location>
        <begin position="20"/>
        <end position="129"/>
    </location>
</feature>
<dbReference type="Proteomes" id="UP000597459">
    <property type="component" value="Unassembled WGS sequence"/>
</dbReference>
<name>A0A967B9I8_9PROT</name>
<organism evidence="2 3">
    <name type="scientific">Acetobacter estunensis</name>
    <dbReference type="NCBI Taxonomy" id="104097"/>
    <lineage>
        <taxon>Bacteria</taxon>
        <taxon>Pseudomonadati</taxon>
        <taxon>Pseudomonadota</taxon>
        <taxon>Alphaproteobacteria</taxon>
        <taxon>Acetobacterales</taxon>
        <taxon>Acetobacteraceae</taxon>
        <taxon>Acetobacter</taxon>
    </lineage>
</organism>